<name>A0A7I7SB44_9MYCO</name>
<organism evidence="1 2">
    <name type="scientific">Mycolicibacillus koreensis</name>
    <dbReference type="NCBI Taxonomy" id="1069220"/>
    <lineage>
        <taxon>Bacteria</taxon>
        <taxon>Bacillati</taxon>
        <taxon>Actinomycetota</taxon>
        <taxon>Actinomycetes</taxon>
        <taxon>Mycobacteriales</taxon>
        <taxon>Mycobacteriaceae</taxon>
        <taxon>Mycolicibacillus</taxon>
    </lineage>
</organism>
<dbReference type="OrthoDB" id="4680525at2"/>
<dbReference type="Gene3D" id="3.40.50.300">
    <property type="entry name" value="P-loop containing nucleotide triphosphate hydrolases"/>
    <property type="match status" value="1"/>
</dbReference>
<sequence>MSMRDTSGFSQASHQSQALCFATLGSAGLLAPITQWGFASPVRYLASCAAAAAGIWLWSRAADHWRKHKLLLAGVDPDEVDSPATILSQLPGEQARDRQIARLIEVADSRFPGKLALSPDSIEFDDVKGKRELVSWGFSCVEPGFLTDSAVQKRLQSTFAKTLGGVWKFRFDVTEDRFEGSRKSGLPKLAFPPKWPVVKTVEEAKRRYPGWQLKVGVTEDGDLGFRMDKMPHLKVIGETGSGKSVAVRSWLEQHRAAGWMLLLCDGKGADYSGYITPDPADNGLPVPGTVAVGLGSSSKGMSYVGTIVMAYLIMQDRQQGSAEAKAADPENWNNFIPVLLVLDEIKGMREKWRSALSKDDAKAVESMVTEITALGRELRVHVLLVSQDARDVSIPATWSSNLPLSISLGKPKPMTVSKAFDESVRPKVQMLSESMDPNQKGRCLIAAIDPESGAADVLEYQGYIGYSPGESWNNPSLPPQCAEPQNWPAFKAQVSDRVPRLYTRQWFKIDEPSEAQREKEEAEECPLGYIDFDMFTVEELKQMELVALDTRHSNGDIVPNPDVARYDPASPDYVCRPPVRKSKVAKAEL</sequence>
<keyword evidence="2" id="KW-1185">Reference proteome</keyword>
<protein>
    <submittedName>
        <fullName evidence="1">Cell division protein FtsK</fullName>
    </submittedName>
</protein>
<dbReference type="RefSeq" id="WP_085302783.1">
    <property type="nucleotide sequence ID" value="NZ_AP022594.1"/>
</dbReference>
<keyword evidence="1" id="KW-0131">Cell cycle</keyword>
<dbReference type="Proteomes" id="UP000193577">
    <property type="component" value="Unassembled WGS sequence"/>
</dbReference>
<comment type="caution">
    <text evidence="1">The sequence shown here is derived from an EMBL/GenBank/DDBJ whole genome shotgun (WGS) entry which is preliminary data.</text>
</comment>
<proteinExistence type="predicted"/>
<dbReference type="InterPro" id="IPR027417">
    <property type="entry name" value="P-loop_NTPase"/>
</dbReference>
<accession>A0A7I7SB44</accession>
<reference evidence="1 2" key="1">
    <citation type="submission" date="2017-04" db="EMBL/GenBank/DDBJ databases">
        <title>The new phylogeny of genus Mycobacterium.</title>
        <authorList>
            <person name="Tortoli E."/>
            <person name="Trovato A."/>
            <person name="Cirillo D.M."/>
        </authorList>
    </citation>
    <scope>NUCLEOTIDE SEQUENCE [LARGE SCALE GENOMIC DNA]</scope>
    <source>
        <strain evidence="1 2">KCTC 19819</strain>
    </source>
</reference>
<gene>
    <name evidence="1" type="ORF">B8W67_05755</name>
</gene>
<dbReference type="SUPFAM" id="SSF52540">
    <property type="entry name" value="P-loop containing nucleoside triphosphate hydrolases"/>
    <property type="match status" value="1"/>
</dbReference>
<dbReference type="AlphaFoldDB" id="A0A7I7SB44"/>
<evidence type="ECO:0000313" key="1">
    <source>
        <dbReference type="EMBL" id="OSC34752.1"/>
    </source>
</evidence>
<keyword evidence="1" id="KW-0132">Cell division</keyword>
<dbReference type="EMBL" id="NCXO01000008">
    <property type="protein sequence ID" value="OSC34752.1"/>
    <property type="molecule type" value="Genomic_DNA"/>
</dbReference>
<dbReference type="GO" id="GO:0051301">
    <property type="term" value="P:cell division"/>
    <property type="evidence" value="ECO:0007669"/>
    <property type="project" value="UniProtKB-KW"/>
</dbReference>
<evidence type="ECO:0000313" key="2">
    <source>
        <dbReference type="Proteomes" id="UP000193577"/>
    </source>
</evidence>